<reference evidence="1" key="1">
    <citation type="journal article" date="2021" name="IMA Fungus">
        <title>Genomic characterization of three marine fungi, including Emericellopsis atlantica sp. nov. with signatures of a generalist lifestyle and marine biomass degradation.</title>
        <authorList>
            <person name="Hagestad O.C."/>
            <person name="Hou L."/>
            <person name="Andersen J.H."/>
            <person name="Hansen E.H."/>
            <person name="Altermark B."/>
            <person name="Li C."/>
            <person name="Kuhnert E."/>
            <person name="Cox R.J."/>
            <person name="Crous P.W."/>
            <person name="Spatafora J.W."/>
            <person name="Lail K."/>
            <person name="Amirebrahimi M."/>
            <person name="Lipzen A."/>
            <person name="Pangilinan J."/>
            <person name="Andreopoulos W."/>
            <person name="Hayes R.D."/>
            <person name="Ng V."/>
            <person name="Grigoriev I.V."/>
            <person name="Jackson S.A."/>
            <person name="Sutton T.D.S."/>
            <person name="Dobson A.D.W."/>
            <person name="Rama T."/>
        </authorList>
    </citation>
    <scope>NUCLEOTIDE SEQUENCE</scope>
    <source>
        <strain evidence="1">TRa3180A</strain>
    </source>
</reference>
<protein>
    <submittedName>
        <fullName evidence="1">Uncharacterized protein</fullName>
    </submittedName>
</protein>
<keyword evidence="2" id="KW-1185">Reference proteome</keyword>
<dbReference type="Proteomes" id="UP000887226">
    <property type="component" value="Unassembled WGS sequence"/>
</dbReference>
<proteinExistence type="predicted"/>
<organism evidence="1 2">
    <name type="scientific">Calycina marina</name>
    <dbReference type="NCBI Taxonomy" id="1763456"/>
    <lineage>
        <taxon>Eukaryota</taxon>
        <taxon>Fungi</taxon>
        <taxon>Dikarya</taxon>
        <taxon>Ascomycota</taxon>
        <taxon>Pezizomycotina</taxon>
        <taxon>Leotiomycetes</taxon>
        <taxon>Helotiales</taxon>
        <taxon>Pezizellaceae</taxon>
        <taxon>Calycina</taxon>
    </lineage>
</organism>
<accession>A0A9P7Z730</accession>
<dbReference type="EMBL" id="MU253803">
    <property type="protein sequence ID" value="KAG9246471.1"/>
    <property type="molecule type" value="Genomic_DNA"/>
</dbReference>
<gene>
    <name evidence="1" type="ORF">BJ878DRAFT_540265</name>
</gene>
<comment type="caution">
    <text evidence="1">The sequence shown here is derived from an EMBL/GenBank/DDBJ whole genome shotgun (WGS) entry which is preliminary data.</text>
</comment>
<sequence>MLQLQLSLEKNFNATRMSNRRKKQLAMSQEAQIGTSNAWKSTNTKQEGNFNRIEKLSHHNGFDESPAMPRTSLDLAKHQRDFTSDMASEQLEKLRNMLSDAEASKKTGITIKKFGEGKDFTSIWGGGASGDRINGLWRSASAELTNKPGENSIWAVGAEEESKAAWPSATELKRFGNMRAESALGLSRAFPPPRNKLVTNEQVLMMINRGMRADIAISFLGKEPDGRLEELGWEDMSVLDACKDDEWKLAEADKKRIVEVLGYKLYSEGKPPAYPVEPMEKTEQFSEVYLRDHSGEWDVLFESIDGYPRD</sequence>
<dbReference type="OrthoDB" id="10582111at2759"/>
<dbReference type="AlphaFoldDB" id="A0A9P7Z730"/>
<evidence type="ECO:0000313" key="1">
    <source>
        <dbReference type="EMBL" id="KAG9246471.1"/>
    </source>
</evidence>
<evidence type="ECO:0000313" key="2">
    <source>
        <dbReference type="Proteomes" id="UP000887226"/>
    </source>
</evidence>
<name>A0A9P7Z730_9HELO</name>